<evidence type="ECO:0000313" key="2">
    <source>
        <dbReference type="Proteomes" id="UP000287746"/>
    </source>
</evidence>
<comment type="caution">
    <text evidence="1">The sequence shown here is derived from an EMBL/GenBank/DDBJ whole genome shotgun (WGS) entry which is preliminary data.</text>
</comment>
<dbReference type="Gene3D" id="2.60.120.200">
    <property type="match status" value="1"/>
</dbReference>
<name>A0A430G2A2_9SPHN</name>
<gene>
    <name evidence="1" type="ORF">DAH66_12625</name>
</gene>
<accession>A0A430G2A2</accession>
<dbReference type="RefSeq" id="WP_164523305.1">
    <property type="nucleotide sequence ID" value="NZ_QQYZ01000011.1"/>
</dbReference>
<evidence type="ECO:0000313" key="1">
    <source>
        <dbReference type="EMBL" id="RSY83107.1"/>
    </source>
</evidence>
<organism evidence="1 2">
    <name type="scientific">Sphingomonas koreensis</name>
    <dbReference type="NCBI Taxonomy" id="93064"/>
    <lineage>
        <taxon>Bacteria</taxon>
        <taxon>Pseudomonadati</taxon>
        <taxon>Pseudomonadota</taxon>
        <taxon>Alphaproteobacteria</taxon>
        <taxon>Sphingomonadales</taxon>
        <taxon>Sphingomonadaceae</taxon>
        <taxon>Sphingomonas</taxon>
    </lineage>
</organism>
<dbReference type="SUPFAM" id="SSF49899">
    <property type="entry name" value="Concanavalin A-like lectins/glucanases"/>
    <property type="match status" value="1"/>
</dbReference>
<sequence>MPGFPAAHRNAPGGLIVPKASLFLRLNTLANGSLGTVPEADVQRYGEYDPLAYGHWIFKGTSDAVMTAKGQSGKVLTPQGADPVFTPDYLELNMLEGNALLTDLIDTDGATDTWAAVVQLSDPGFFILLGTLENGADGGGLFATGSPRKLYTTVRGTSVAITNSIANAPDFADDAWYFIAMSRDFAGATKTVHQLLGSGAVVSTTALAGVTYNENAGETVALGHAYYDNGTPGGTDVPMKVREFITYDRALGADELLKLYAWRKAVLEADGIVVV</sequence>
<evidence type="ECO:0008006" key="3">
    <source>
        <dbReference type="Google" id="ProtNLM"/>
    </source>
</evidence>
<dbReference type="Proteomes" id="UP000287746">
    <property type="component" value="Unassembled WGS sequence"/>
</dbReference>
<reference evidence="1 2" key="1">
    <citation type="submission" date="2018-07" db="EMBL/GenBank/DDBJ databases">
        <title>Genomic and Epidemiologic Investigation of an Indolent Hospital Outbreak.</title>
        <authorList>
            <person name="Johnson R.C."/>
            <person name="Deming C."/>
            <person name="Conlan S."/>
            <person name="Zellmer C.J."/>
            <person name="Michelin A.V."/>
            <person name="Lee-Lin S."/>
            <person name="Thomas P.J."/>
            <person name="Park M."/>
            <person name="Weingarten R.A."/>
            <person name="Less J."/>
            <person name="Dekker J.P."/>
            <person name="Frank K.M."/>
            <person name="Musser K.A."/>
            <person name="Mcquiston J.R."/>
            <person name="Henderson D.K."/>
            <person name="Lau A.F."/>
            <person name="Palmore T.N."/>
            <person name="Segre J.A."/>
        </authorList>
    </citation>
    <scope>NUCLEOTIDE SEQUENCE [LARGE SCALE GENOMIC DNA]</scope>
    <source>
        <strain evidence="1 2">SK-CDC1_0717</strain>
    </source>
</reference>
<dbReference type="InterPro" id="IPR013320">
    <property type="entry name" value="ConA-like_dom_sf"/>
</dbReference>
<dbReference type="EMBL" id="QQYZ01000011">
    <property type="protein sequence ID" value="RSY83107.1"/>
    <property type="molecule type" value="Genomic_DNA"/>
</dbReference>
<protein>
    <recommendedName>
        <fullName evidence="3">LamG domain-containing protein</fullName>
    </recommendedName>
</protein>
<dbReference type="AlphaFoldDB" id="A0A430G2A2"/>
<proteinExistence type="predicted"/>